<evidence type="ECO:0000313" key="3">
    <source>
        <dbReference type="Proteomes" id="UP000249185"/>
    </source>
</evidence>
<dbReference type="AlphaFoldDB" id="A0A2W5Q269"/>
<accession>A0A2W5Q269</accession>
<comment type="caution">
    <text evidence="2">The sequence shown here is derived from an EMBL/GenBank/DDBJ whole genome shotgun (WGS) entry which is preliminary data.</text>
</comment>
<dbReference type="Pfam" id="PF13302">
    <property type="entry name" value="Acetyltransf_3"/>
    <property type="match status" value="1"/>
</dbReference>
<dbReference type="EMBL" id="QFPW01000002">
    <property type="protein sequence ID" value="PZQ51377.1"/>
    <property type="molecule type" value="Genomic_DNA"/>
</dbReference>
<evidence type="ECO:0000313" key="2">
    <source>
        <dbReference type="EMBL" id="PZQ51377.1"/>
    </source>
</evidence>
<dbReference type="PROSITE" id="PS51186">
    <property type="entry name" value="GNAT"/>
    <property type="match status" value="1"/>
</dbReference>
<dbReference type="InterPro" id="IPR000182">
    <property type="entry name" value="GNAT_dom"/>
</dbReference>
<sequence length="183" mass="20669">MILETRRLILRPWEARDAEPFAALNADPEVMRHFPRRLDRAGSDALIERMRAREARDGMTFHAAERRGDGAFLGMIGISYLDMPDTAVDGAVEIGWRLARPFWGQGYATEGAEAWLTHAFAALDLPEIVSFTSQPNLRSQAVMRRLGMRRDPARDFEHPGVPEGSPLRAHVTYALSRSDWLAR</sequence>
<dbReference type="PANTHER" id="PTHR43792:SF1">
    <property type="entry name" value="N-ACETYLTRANSFERASE DOMAIN-CONTAINING PROTEIN"/>
    <property type="match status" value="1"/>
</dbReference>
<dbReference type="SUPFAM" id="SSF55729">
    <property type="entry name" value="Acyl-CoA N-acyltransferases (Nat)"/>
    <property type="match status" value="1"/>
</dbReference>
<gene>
    <name evidence="2" type="ORF">DI556_04200</name>
</gene>
<protein>
    <submittedName>
        <fullName evidence="2">GNAT family N-acetyltransferase</fullName>
    </submittedName>
</protein>
<dbReference type="GO" id="GO:0016747">
    <property type="term" value="F:acyltransferase activity, transferring groups other than amino-acyl groups"/>
    <property type="evidence" value="ECO:0007669"/>
    <property type="project" value="InterPro"/>
</dbReference>
<reference evidence="2 3" key="1">
    <citation type="submission" date="2017-08" db="EMBL/GenBank/DDBJ databases">
        <title>Infants hospitalized years apart are colonized by the same room-sourced microbial strains.</title>
        <authorList>
            <person name="Brooks B."/>
            <person name="Olm M.R."/>
            <person name="Firek B.A."/>
            <person name="Baker R."/>
            <person name="Thomas B.C."/>
            <person name="Morowitz M.J."/>
            <person name="Banfield J.F."/>
        </authorList>
    </citation>
    <scope>NUCLEOTIDE SEQUENCE [LARGE SCALE GENOMIC DNA]</scope>
    <source>
        <strain evidence="2">S2_005_002_R2_34</strain>
    </source>
</reference>
<dbReference type="Proteomes" id="UP000249185">
    <property type="component" value="Unassembled WGS sequence"/>
</dbReference>
<dbReference type="Gene3D" id="3.40.630.30">
    <property type="match status" value="1"/>
</dbReference>
<organism evidence="2 3">
    <name type="scientific">Rhodovulum sulfidophilum</name>
    <name type="common">Rhodobacter sulfidophilus</name>
    <dbReference type="NCBI Taxonomy" id="35806"/>
    <lineage>
        <taxon>Bacteria</taxon>
        <taxon>Pseudomonadati</taxon>
        <taxon>Pseudomonadota</taxon>
        <taxon>Alphaproteobacteria</taxon>
        <taxon>Rhodobacterales</taxon>
        <taxon>Paracoccaceae</taxon>
        <taxon>Rhodovulum</taxon>
    </lineage>
</organism>
<name>A0A2W5Q269_RHOSU</name>
<keyword evidence="2" id="KW-0808">Transferase</keyword>
<proteinExistence type="predicted"/>
<dbReference type="InterPro" id="IPR016181">
    <property type="entry name" value="Acyl_CoA_acyltransferase"/>
</dbReference>
<dbReference type="PANTHER" id="PTHR43792">
    <property type="entry name" value="GNAT FAMILY, PUTATIVE (AFU_ORTHOLOGUE AFUA_3G00765)-RELATED-RELATED"/>
    <property type="match status" value="1"/>
</dbReference>
<evidence type="ECO:0000259" key="1">
    <source>
        <dbReference type="PROSITE" id="PS51186"/>
    </source>
</evidence>
<feature type="domain" description="N-acetyltransferase" evidence="1">
    <location>
        <begin position="8"/>
        <end position="168"/>
    </location>
</feature>
<dbReference type="InterPro" id="IPR051531">
    <property type="entry name" value="N-acetyltransferase"/>
</dbReference>